<protein>
    <recommendedName>
        <fullName evidence="6">Methyl-accepting transducer domain-containing protein</fullName>
    </recommendedName>
</protein>
<accession>A0A0U5AUN0</accession>
<keyword evidence="5" id="KW-0812">Transmembrane</keyword>
<dbReference type="Gene3D" id="1.20.120.30">
    <property type="entry name" value="Aspartate receptor, ligand-binding domain"/>
    <property type="match status" value="1"/>
</dbReference>
<keyword evidence="1 3" id="KW-0807">Transducer</keyword>
<evidence type="ECO:0000313" key="8">
    <source>
        <dbReference type="Proteomes" id="UP000068196"/>
    </source>
</evidence>
<dbReference type="GO" id="GO:0007165">
    <property type="term" value="P:signal transduction"/>
    <property type="evidence" value="ECO:0007669"/>
    <property type="project" value="UniProtKB-KW"/>
</dbReference>
<evidence type="ECO:0000256" key="2">
    <source>
        <dbReference type="ARBA" id="ARBA00029447"/>
    </source>
</evidence>
<reference evidence="8" key="2">
    <citation type="journal article" date="2016" name="Int. J. Syst. Evol. Microbiol.">
        <title>Caldimicrobium thiodismutans sp. nov., a sulfur-disproportionating bacterium isolated from a hot spring.</title>
        <authorList>
            <person name="Kojima H."/>
            <person name="Umezawa K."/>
            <person name="Fukui M."/>
        </authorList>
    </citation>
    <scope>NUCLEOTIDE SEQUENCE [LARGE SCALE GENOMIC DNA]</scope>
    <source>
        <strain evidence="8">TF1</strain>
    </source>
</reference>
<dbReference type="InterPro" id="IPR004090">
    <property type="entry name" value="Chemotax_Me-accpt_rcpt"/>
</dbReference>
<dbReference type="PANTHER" id="PTHR32089">
    <property type="entry name" value="METHYL-ACCEPTING CHEMOTAXIS PROTEIN MCPB"/>
    <property type="match status" value="1"/>
</dbReference>
<keyword evidence="5" id="KW-1133">Transmembrane helix</keyword>
<evidence type="ECO:0000256" key="1">
    <source>
        <dbReference type="ARBA" id="ARBA00023224"/>
    </source>
</evidence>
<dbReference type="SUPFAM" id="SSF58104">
    <property type="entry name" value="Methyl-accepting chemotaxis protein (MCP) signaling domain"/>
    <property type="match status" value="1"/>
</dbReference>
<dbReference type="Pfam" id="PF00015">
    <property type="entry name" value="MCPsignal"/>
    <property type="match status" value="1"/>
</dbReference>
<organism evidence="7 8">
    <name type="scientific">Caldimicrobium thiodismutans</name>
    <dbReference type="NCBI Taxonomy" id="1653476"/>
    <lineage>
        <taxon>Bacteria</taxon>
        <taxon>Pseudomonadati</taxon>
        <taxon>Thermodesulfobacteriota</taxon>
        <taxon>Thermodesulfobacteria</taxon>
        <taxon>Thermodesulfobacteriales</taxon>
        <taxon>Thermodesulfobacteriaceae</taxon>
        <taxon>Caldimicrobium</taxon>
    </lineage>
</organism>
<keyword evidence="4" id="KW-0175">Coiled coil</keyword>
<keyword evidence="5" id="KW-0472">Membrane</keyword>
<dbReference type="PROSITE" id="PS50111">
    <property type="entry name" value="CHEMOTAXIS_TRANSDUC_2"/>
    <property type="match status" value="1"/>
</dbReference>
<dbReference type="GO" id="GO:0006935">
    <property type="term" value="P:chemotaxis"/>
    <property type="evidence" value="ECO:0007669"/>
    <property type="project" value="InterPro"/>
</dbReference>
<dbReference type="GO" id="GO:0016020">
    <property type="term" value="C:membrane"/>
    <property type="evidence" value="ECO:0007669"/>
    <property type="project" value="InterPro"/>
</dbReference>
<keyword evidence="8" id="KW-1185">Reference proteome</keyword>
<evidence type="ECO:0000256" key="4">
    <source>
        <dbReference type="SAM" id="Coils"/>
    </source>
</evidence>
<dbReference type="InterPro" id="IPR004089">
    <property type="entry name" value="MCPsignal_dom"/>
</dbReference>
<dbReference type="PANTHER" id="PTHR32089:SF112">
    <property type="entry name" value="LYSOZYME-LIKE PROTEIN-RELATED"/>
    <property type="match status" value="1"/>
</dbReference>
<evidence type="ECO:0000256" key="3">
    <source>
        <dbReference type="PROSITE-ProRule" id="PRU00284"/>
    </source>
</evidence>
<dbReference type="STRING" id="1653476.THC_0558"/>
<feature type="domain" description="Methyl-accepting transducer" evidence="6">
    <location>
        <begin position="259"/>
        <end position="502"/>
    </location>
</feature>
<evidence type="ECO:0000256" key="5">
    <source>
        <dbReference type="SAM" id="Phobius"/>
    </source>
</evidence>
<sequence>MKSLIRQNFLMALAVAIIGLLICIFVFYELQSLKGWGVAVDNAGKLRFNSQWPKAAGFLYFEKVCLKKEDPQSSASKNYIERIEKSRKTVFKAIEDLKYGKDGSKAISSVSDEKAVTLFNEIEGGYKELFNLIDNLVKTCDERLLGKIDEVSENILSKAMELTPLLAKKGVNDTRLLQVQILTIILILVIMALSFGFSLYSTKILKNTISELTNGIKSFEKGDFRVLITTKYKEFSPIANSLNALKRVIEGMLNGMLNASEITSKVIEGQYEDVEEASPVSSQIQSLVEKASSIGSELTDLLASIERSTEEMKLAISEISKNTHETADRAKLVKISASEMEETVLALERSMGEIRNISEIIRGIAEQTNLLALNASIEAARAGEAGKGFAVVANEVKELAKKVSDFTGEIEKIVDNLSQEVKNTVEKAEKTKEMVDEVEKATSMIAGAVEEQTAVTDSIVENTLQTKEKSFALISEIEDLRKVVEKLNELFKDIKVSSDILSEISLTNKITGKLFDIEKIQVTDEELEKLSVNALVNLAVLGHINWKMGFLSALNEGVIPQVERDHRRCLLGRSMQILEKRLKGTPVEPVLKSLEKPHEELHGLVGRVERELDLKDKESITRFIELNVLPIFEEVMKHLLDIRDACRRHGCD</sequence>
<comment type="similarity">
    <text evidence="2">Belongs to the methyl-accepting chemotaxis (MCP) protein family.</text>
</comment>
<evidence type="ECO:0000313" key="7">
    <source>
        <dbReference type="EMBL" id="BAU22952.1"/>
    </source>
</evidence>
<dbReference type="PRINTS" id="PR00260">
    <property type="entry name" value="CHEMTRNSDUCR"/>
</dbReference>
<dbReference type="AlphaFoldDB" id="A0A0U5AUN0"/>
<feature type="coiled-coil region" evidence="4">
    <location>
        <begin position="414"/>
        <end position="441"/>
    </location>
</feature>
<proteinExistence type="inferred from homology"/>
<feature type="transmembrane region" description="Helical" evidence="5">
    <location>
        <begin position="179"/>
        <end position="200"/>
    </location>
</feature>
<dbReference type="Proteomes" id="UP000068196">
    <property type="component" value="Chromosome"/>
</dbReference>
<dbReference type="RefSeq" id="WP_068513004.1">
    <property type="nucleotide sequence ID" value="NZ_AP014945.1"/>
</dbReference>
<feature type="transmembrane region" description="Helical" evidence="5">
    <location>
        <begin position="9"/>
        <end position="28"/>
    </location>
</feature>
<dbReference type="OrthoDB" id="9816519at2"/>
<dbReference type="GO" id="GO:0004888">
    <property type="term" value="F:transmembrane signaling receptor activity"/>
    <property type="evidence" value="ECO:0007669"/>
    <property type="project" value="InterPro"/>
</dbReference>
<dbReference type="KEGG" id="cthi:THC_0558"/>
<evidence type="ECO:0000259" key="6">
    <source>
        <dbReference type="PROSITE" id="PS50111"/>
    </source>
</evidence>
<name>A0A0U5AUN0_9BACT</name>
<reference evidence="7 8" key="1">
    <citation type="journal article" date="2016" name="Int. J. Syst. Evol. Microbiol.">
        <title>Caldimicrobium thiodismutans sp. nov., a sulfur-disproportionating bacterium isolated from a hot spring, and emended description of the genus Caldimicrobium.</title>
        <authorList>
            <person name="Kojima H."/>
            <person name="Umezawa K."/>
            <person name="Fukui M."/>
        </authorList>
    </citation>
    <scope>NUCLEOTIDE SEQUENCE [LARGE SCALE GENOMIC DNA]</scope>
    <source>
        <strain evidence="7 8">TF1</strain>
    </source>
</reference>
<dbReference type="SMART" id="SM00283">
    <property type="entry name" value="MA"/>
    <property type="match status" value="1"/>
</dbReference>
<dbReference type="Gene3D" id="1.10.287.950">
    <property type="entry name" value="Methyl-accepting chemotaxis protein"/>
    <property type="match status" value="1"/>
</dbReference>
<gene>
    <name evidence="7" type="ORF">THC_0558</name>
</gene>
<dbReference type="EMBL" id="AP014945">
    <property type="protein sequence ID" value="BAU22952.1"/>
    <property type="molecule type" value="Genomic_DNA"/>
</dbReference>